<keyword evidence="3" id="KW-1185">Reference proteome</keyword>
<dbReference type="Proteomes" id="UP000256970">
    <property type="component" value="Unassembled WGS sequence"/>
</dbReference>
<name>A0A383WQC9_TETOB</name>
<evidence type="ECO:0000313" key="2">
    <source>
        <dbReference type="EMBL" id="SZX79096.1"/>
    </source>
</evidence>
<dbReference type="EMBL" id="FNXT01001351">
    <property type="protein sequence ID" value="SZX79096.1"/>
    <property type="molecule type" value="Genomic_DNA"/>
</dbReference>
<evidence type="ECO:0000313" key="3">
    <source>
        <dbReference type="Proteomes" id="UP000256970"/>
    </source>
</evidence>
<protein>
    <submittedName>
        <fullName evidence="2">Uncharacterized protein</fullName>
    </submittedName>
</protein>
<evidence type="ECO:0000313" key="1">
    <source>
        <dbReference type="EMBL" id="SZX65642.1"/>
    </source>
</evidence>
<reference evidence="2 3" key="1">
    <citation type="submission" date="2016-10" db="EMBL/GenBank/DDBJ databases">
        <authorList>
            <person name="Cai Z."/>
        </authorList>
    </citation>
    <scope>NUCLEOTIDE SEQUENCE [LARGE SCALE GENOMIC DNA]</scope>
</reference>
<sequence>MRESQYSALYVALRNRAQQGPGASMDPSWFQQIENDLQALSQRVANDASLSSAAKRRLKTWDSTVLAVAVGRVHAAVMQAAAASRASLQDD</sequence>
<organism evidence="2 3">
    <name type="scientific">Tetradesmus obliquus</name>
    <name type="common">Green alga</name>
    <name type="synonym">Acutodesmus obliquus</name>
    <dbReference type="NCBI Taxonomy" id="3088"/>
    <lineage>
        <taxon>Eukaryota</taxon>
        <taxon>Viridiplantae</taxon>
        <taxon>Chlorophyta</taxon>
        <taxon>core chlorophytes</taxon>
        <taxon>Chlorophyceae</taxon>
        <taxon>CS clade</taxon>
        <taxon>Sphaeropleales</taxon>
        <taxon>Scenedesmaceae</taxon>
        <taxon>Tetradesmus</taxon>
    </lineage>
</organism>
<accession>A0A383WQC9</accession>
<proteinExistence type="predicted"/>
<gene>
    <name evidence="2" type="ORF">BQ4739_LOCUS19385</name>
    <name evidence="1" type="ORF">BQ4739_LOCUS6115</name>
</gene>
<dbReference type="AlphaFoldDB" id="A0A383WQC9"/>
<dbReference type="EMBL" id="FNXT01000654">
    <property type="protein sequence ID" value="SZX65642.1"/>
    <property type="molecule type" value="Genomic_DNA"/>
</dbReference>